<protein>
    <submittedName>
        <fullName evidence="8">Putative WRKY transcription factor 70</fullName>
    </submittedName>
</protein>
<dbReference type="Gene3D" id="2.20.25.80">
    <property type="entry name" value="WRKY domain"/>
    <property type="match status" value="1"/>
</dbReference>
<dbReference type="GO" id="GO:0043565">
    <property type="term" value="F:sequence-specific DNA binding"/>
    <property type="evidence" value="ECO:0007669"/>
    <property type="project" value="InterPro"/>
</dbReference>
<evidence type="ECO:0000256" key="4">
    <source>
        <dbReference type="ARBA" id="ARBA00023163"/>
    </source>
</evidence>
<keyword evidence="2" id="KW-0805">Transcription regulation</keyword>
<evidence type="ECO:0000313" key="9">
    <source>
        <dbReference type="Proteomes" id="UP000634136"/>
    </source>
</evidence>
<sequence length="298" mass="33256">MTSLISSQNNVSLESNSILVSELLQGRDSASQLKLLLQNPSSPDGPHSAQHLLAKILRSFTQTISLLTSPQAAAPNLAISAENGSPAGASGESRKKSSPATKDRRGCYKRRKTAHTWTHVSNTLDDNHAWRKYGQKHILNSEYPRSYFRCTRKNEQGCKAIKQVQQIQENPERFQTTYIGTHTCKDMNLKPPEVVKDFAGNWESYINVSESESKVQNDEVMMMHDNLMTSGSSSSTPSIKQEYHPKELDTPLSGVTDNNLDPCDDDLWSDLKDIELPQPSIMLSNNHNADDIYCGVFM</sequence>
<name>A0A834T768_9FABA</name>
<evidence type="ECO:0000256" key="3">
    <source>
        <dbReference type="ARBA" id="ARBA00023125"/>
    </source>
</evidence>
<dbReference type="InterPro" id="IPR003657">
    <property type="entry name" value="WRKY_dom"/>
</dbReference>
<dbReference type="AlphaFoldDB" id="A0A834T768"/>
<keyword evidence="5" id="KW-0539">Nucleus</keyword>
<evidence type="ECO:0000313" key="8">
    <source>
        <dbReference type="EMBL" id="KAF7816565.1"/>
    </source>
</evidence>
<dbReference type="Proteomes" id="UP000634136">
    <property type="component" value="Unassembled WGS sequence"/>
</dbReference>
<organism evidence="8 9">
    <name type="scientific">Senna tora</name>
    <dbReference type="NCBI Taxonomy" id="362788"/>
    <lineage>
        <taxon>Eukaryota</taxon>
        <taxon>Viridiplantae</taxon>
        <taxon>Streptophyta</taxon>
        <taxon>Embryophyta</taxon>
        <taxon>Tracheophyta</taxon>
        <taxon>Spermatophyta</taxon>
        <taxon>Magnoliopsida</taxon>
        <taxon>eudicotyledons</taxon>
        <taxon>Gunneridae</taxon>
        <taxon>Pentapetalae</taxon>
        <taxon>rosids</taxon>
        <taxon>fabids</taxon>
        <taxon>Fabales</taxon>
        <taxon>Fabaceae</taxon>
        <taxon>Caesalpinioideae</taxon>
        <taxon>Cassia clade</taxon>
        <taxon>Senna</taxon>
    </lineage>
</organism>
<keyword evidence="4" id="KW-0804">Transcription</keyword>
<dbReference type="InterPro" id="IPR044810">
    <property type="entry name" value="WRKY_plant"/>
</dbReference>
<dbReference type="EMBL" id="JAAIUW010000009">
    <property type="protein sequence ID" value="KAF7816565.1"/>
    <property type="molecule type" value="Genomic_DNA"/>
</dbReference>
<feature type="region of interest" description="Disordered" evidence="6">
    <location>
        <begin position="83"/>
        <end position="110"/>
    </location>
</feature>
<gene>
    <name evidence="8" type="ORF">G2W53_030534</name>
</gene>
<evidence type="ECO:0000256" key="6">
    <source>
        <dbReference type="SAM" id="MobiDB-lite"/>
    </source>
</evidence>
<dbReference type="PROSITE" id="PS50811">
    <property type="entry name" value="WRKY"/>
    <property type="match status" value="1"/>
</dbReference>
<dbReference type="Pfam" id="PF03106">
    <property type="entry name" value="WRKY"/>
    <property type="match status" value="1"/>
</dbReference>
<evidence type="ECO:0000256" key="1">
    <source>
        <dbReference type="ARBA" id="ARBA00004123"/>
    </source>
</evidence>
<reference evidence="8" key="1">
    <citation type="submission" date="2020-09" db="EMBL/GenBank/DDBJ databases">
        <title>Genome-Enabled Discovery of Anthraquinone Biosynthesis in Senna tora.</title>
        <authorList>
            <person name="Kang S.-H."/>
            <person name="Pandey R.P."/>
            <person name="Lee C.-M."/>
            <person name="Sim J.-S."/>
            <person name="Jeong J.-T."/>
            <person name="Choi B.-S."/>
            <person name="Jung M."/>
            <person name="Ginzburg D."/>
            <person name="Zhao K."/>
            <person name="Won S.Y."/>
            <person name="Oh T.-J."/>
            <person name="Yu Y."/>
            <person name="Kim N.-H."/>
            <person name="Lee O.R."/>
            <person name="Lee T.-H."/>
            <person name="Bashyal P."/>
            <person name="Kim T.-S."/>
            <person name="Lee W.-H."/>
            <person name="Kawkins C."/>
            <person name="Kim C.-K."/>
            <person name="Kim J.S."/>
            <person name="Ahn B.O."/>
            <person name="Rhee S.Y."/>
            <person name="Sohng J.K."/>
        </authorList>
    </citation>
    <scope>NUCLEOTIDE SEQUENCE</scope>
    <source>
        <tissue evidence="8">Leaf</tissue>
    </source>
</reference>
<comment type="caution">
    <text evidence="8">The sequence shown here is derived from an EMBL/GenBank/DDBJ whole genome shotgun (WGS) entry which is preliminary data.</text>
</comment>
<keyword evidence="3" id="KW-0238">DNA-binding</keyword>
<keyword evidence="9" id="KW-1185">Reference proteome</keyword>
<dbReference type="OrthoDB" id="2021064at2759"/>
<dbReference type="SMART" id="SM00774">
    <property type="entry name" value="WRKY"/>
    <property type="match status" value="1"/>
</dbReference>
<dbReference type="SUPFAM" id="SSF118290">
    <property type="entry name" value="WRKY DNA-binding domain"/>
    <property type="match status" value="1"/>
</dbReference>
<dbReference type="InterPro" id="IPR036576">
    <property type="entry name" value="WRKY_dom_sf"/>
</dbReference>
<feature type="domain" description="WRKY" evidence="7">
    <location>
        <begin position="119"/>
        <end position="182"/>
    </location>
</feature>
<evidence type="ECO:0000256" key="5">
    <source>
        <dbReference type="ARBA" id="ARBA00023242"/>
    </source>
</evidence>
<evidence type="ECO:0000259" key="7">
    <source>
        <dbReference type="PROSITE" id="PS50811"/>
    </source>
</evidence>
<dbReference type="GO" id="GO:0003700">
    <property type="term" value="F:DNA-binding transcription factor activity"/>
    <property type="evidence" value="ECO:0007669"/>
    <property type="project" value="InterPro"/>
</dbReference>
<comment type="subcellular location">
    <subcellularLocation>
        <location evidence="1">Nucleus</location>
    </subcellularLocation>
</comment>
<accession>A0A834T768</accession>
<dbReference type="PANTHER" id="PTHR31282">
    <property type="entry name" value="WRKY TRANSCRIPTION FACTOR 21-RELATED"/>
    <property type="match status" value="1"/>
</dbReference>
<dbReference type="GO" id="GO:0005634">
    <property type="term" value="C:nucleus"/>
    <property type="evidence" value="ECO:0007669"/>
    <property type="project" value="UniProtKB-SubCell"/>
</dbReference>
<proteinExistence type="predicted"/>
<evidence type="ECO:0000256" key="2">
    <source>
        <dbReference type="ARBA" id="ARBA00023015"/>
    </source>
</evidence>